<keyword evidence="15" id="KW-1185">Reference proteome</keyword>
<dbReference type="GO" id="GO:0005886">
    <property type="term" value="C:plasma membrane"/>
    <property type="evidence" value="ECO:0007669"/>
    <property type="project" value="UniProtKB-SubCell"/>
</dbReference>
<keyword evidence="2" id="KW-0813">Transport</keyword>
<evidence type="ECO:0000256" key="5">
    <source>
        <dbReference type="ARBA" id="ARBA00022692"/>
    </source>
</evidence>
<evidence type="ECO:0000256" key="8">
    <source>
        <dbReference type="ARBA" id="ARBA00022989"/>
    </source>
</evidence>
<evidence type="ECO:0000256" key="13">
    <source>
        <dbReference type="SAM" id="MobiDB-lite"/>
    </source>
</evidence>
<dbReference type="Gene3D" id="3.80.10.10">
    <property type="entry name" value="Ribonuclease Inhibitor"/>
    <property type="match status" value="1"/>
</dbReference>
<keyword evidence="10" id="KW-0472">Membrane</keyword>
<dbReference type="PROSITE" id="PS51450">
    <property type="entry name" value="LRR"/>
    <property type="match status" value="1"/>
</dbReference>
<feature type="non-terminal residue" evidence="14">
    <location>
        <position position="1"/>
    </location>
</feature>
<evidence type="ECO:0000313" key="15">
    <source>
        <dbReference type="Proteomes" id="UP000838756"/>
    </source>
</evidence>
<accession>A0A8S4QFX5</accession>
<dbReference type="InterPro" id="IPR051432">
    <property type="entry name" value="KCNMA1_auxiliary"/>
</dbReference>
<keyword evidence="6" id="KW-0732">Signal</keyword>
<evidence type="ECO:0000256" key="11">
    <source>
        <dbReference type="ARBA" id="ARBA00023157"/>
    </source>
</evidence>
<keyword evidence="12" id="KW-0407">Ion channel</keyword>
<comment type="subcellular location">
    <subcellularLocation>
        <location evidence="1">Cell membrane</location>
        <topology evidence="1">Single-pass membrane protein</topology>
    </subcellularLocation>
</comment>
<evidence type="ECO:0000256" key="12">
    <source>
        <dbReference type="ARBA" id="ARBA00023303"/>
    </source>
</evidence>
<name>A0A8S4QFX5_9NEOP</name>
<reference evidence="14" key="1">
    <citation type="submission" date="2022-03" db="EMBL/GenBank/DDBJ databases">
        <authorList>
            <person name="Lindestad O."/>
        </authorList>
    </citation>
    <scope>NUCLEOTIDE SEQUENCE</scope>
</reference>
<organism evidence="14 15">
    <name type="scientific">Pararge aegeria aegeria</name>
    <dbReference type="NCBI Taxonomy" id="348720"/>
    <lineage>
        <taxon>Eukaryota</taxon>
        <taxon>Metazoa</taxon>
        <taxon>Ecdysozoa</taxon>
        <taxon>Arthropoda</taxon>
        <taxon>Hexapoda</taxon>
        <taxon>Insecta</taxon>
        <taxon>Pterygota</taxon>
        <taxon>Neoptera</taxon>
        <taxon>Endopterygota</taxon>
        <taxon>Lepidoptera</taxon>
        <taxon>Glossata</taxon>
        <taxon>Ditrysia</taxon>
        <taxon>Papilionoidea</taxon>
        <taxon>Nymphalidae</taxon>
        <taxon>Satyrinae</taxon>
        <taxon>Satyrini</taxon>
        <taxon>Parargina</taxon>
        <taxon>Pararge</taxon>
    </lineage>
</organism>
<dbReference type="InterPro" id="IPR032675">
    <property type="entry name" value="LRR_dom_sf"/>
</dbReference>
<evidence type="ECO:0000256" key="3">
    <source>
        <dbReference type="ARBA" id="ARBA00022475"/>
    </source>
</evidence>
<comment type="caution">
    <text evidence="14">The sequence shown here is derived from an EMBL/GenBank/DDBJ whole genome shotgun (WGS) entry which is preliminary data.</text>
</comment>
<evidence type="ECO:0000256" key="4">
    <source>
        <dbReference type="ARBA" id="ARBA00022614"/>
    </source>
</evidence>
<dbReference type="GO" id="GO:0034220">
    <property type="term" value="P:monoatomic ion transmembrane transport"/>
    <property type="evidence" value="ECO:0007669"/>
    <property type="project" value="UniProtKB-KW"/>
</dbReference>
<feature type="region of interest" description="Disordered" evidence="13">
    <location>
        <begin position="112"/>
        <end position="135"/>
    </location>
</feature>
<dbReference type="InterPro" id="IPR003591">
    <property type="entry name" value="Leu-rich_rpt_typical-subtyp"/>
</dbReference>
<dbReference type="EMBL" id="CAKXAJ010006316">
    <property type="protein sequence ID" value="CAH2209575.1"/>
    <property type="molecule type" value="Genomic_DNA"/>
</dbReference>
<protein>
    <submittedName>
        <fullName evidence="14">Jg17681 protein</fullName>
    </submittedName>
</protein>
<evidence type="ECO:0000256" key="10">
    <source>
        <dbReference type="ARBA" id="ARBA00023136"/>
    </source>
</evidence>
<keyword evidence="8" id="KW-1133">Transmembrane helix</keyword>
<evidence type="ECO:0000313" key="14">
    <source>
        <dbReference type="EMBL" id="CAH2209575.1"/>
    </source>
</evidence>
<keyword evidence="5" id="KW-0812">Transmembrane</keyword>
<evidence type="ECO:0000256" key="6">
    <source>
        <dbReference type="ARBA" id="ARBA00022729"/>
    </source>
</evidence>
<dbReference type="InterPro" id="IPR001611">
    <property type="entry name" value="Leu-rich_rpt"/>
</dbReference>
<dbReference type="PANTHER" id="PTHR46473">
    <property type="entry name" value="GH08155P"/>
    <property type="match status" value="1"/>
</dbReference>
<evidence type="ECO:0000256" key="9">
    <source>
        <dbReference type="ARBA" id="ARBA00023065"/>
    </source>
</evidence>
<gene>
    <name evidence="14" type="primary">jg17681</name>
    <name evidence="14" type="ORF">PAEG_LOCUS1973</name>
</gene>
<evidence type="ECO:0000256" key="2">
    <source>
        <dbReference type="ARBA" id="ARBA00022448"/>
    </source>
</evidence>
<keyword evidence="9" id="KW-0406">Ion transport</keyword>
<dbReference type="PANTHER" id="PTHR46473:SF10">
    <property type="entry name" value="LD45603P-RELATED"/>
    <property type="match status" value="1"/>
</dbReference>
<keyword evidence="7" id="KW-0677">Repeat</keyword>
<dbReference type="Pfam" id="PF13855">
    <property type="entry name" value="LRR_8"/>
    <property type="match status" value="1"/>
</dbReference>
<evidence type="ECO:0000256" key="1">
    <source>
        <dbReference type="ARBA" id="ARBA00004162"/>
    </source>
</evidence>
<dbReference type="SUPFAM" id="SSF52058">
    <property type="entry name" value="L domain-like"/>
    <property type="match status" value="1"/>
</dbReference>
<dbReference type="SMART" id="SM00369">
    <property type="entry name" value="LRR_TYP"/>
    <property type="match status" value="2"/>
</dbReference>
<dbReference type="AlphaFoldDB" id="A0A8S4QFX5"/>
<keyword evidence="11" id="KW-1015">Disulfide bond</keyword>
<proteinExistence type="predicted"/>
<dbReference type="OrthoDB" id="1600340at2759"/>
<keyword evidence="3" id="KW-1003">Cell membrane</keyword>
<feature type="compositionally biased region" description="Basic and acidic residues" evidence="13">
    <location>
        <begin position="122"/>
        <end position="135"/>
    </location>
</feature>
<evidence type="ECO:0000256" key="7">
    <source>
        <dbReference type="ARBA" id="ARBA00022737"/>
    </source>
</evidence>
<sequence>LPPNSQVETLRFSNNAIKTYWPDPFSDVPNLKKLSFAQNELAEITPDLFTKIEALEDLDLSFNKITDLNPLDFQYLHHVKRTWSQVFQRQVCLVDPKCLAIRGTGGKVQHSNVGFSLGTDGNDSHRSRRVPEWRL</sequence>
<dbReference type="Proteomes" id="UP000838756">
    <property type="component" value="Unassembled WGS sequence"/>
</dbReference>
<keyword evidence="4" id="KW-0433">Leucine-rich repeat</keyword>